<dbReference type="Gene3D" id="1.20.120.530">
    <property type="entry name" value="GntR ligand-binding domain-like"/>
    <property type="match status" value="1"/>
</dbReference>
<dbReference type="InterPro" id="IPR008920">
    <property type="entry name" value="TF_FadR/GntR_C"/>
</dbReference>
<dbReference type="PROSITE" id="PS50949">
    <property type="entry name" value="HTH_GNTR"/>
    <property type="match status" value="1"/>
</dbReference>
<dbReference type="SUPFAM" id="SSF46785">
    <property type="entry name" value="Winged helix' DNA-binding domain"/>
    <property type="match status" value="1"/>
</dbReference>
<evidence type="ECO:0000259" key="4">
    <source>
        <dbReference type="PROSITE" id="PS50949"/>
    </source>
</evidence>
<evidence type="ECO:0000313" key="5">
    <source>
        <dbReference type="EMBL" id="USE81711.1"/>
    </source>
</evidence>
<dbReference type="Pfam" id="PF00392">
    <property type="entry name" value="GntR"/>
    <property type="match status" value="1"/>
</dbReference>
<dbReference type="PANTHER" id="PTHR43537">
    <property type="entry name" value="TRANSCRIPTIONAL REGULATOR, GNTR FAMILY"/>
    <property type="match status" value="1"/>
</dbReference>
<keyword evidence="3" id="KW-0804">Transcription</keyword>
<dbReference type="InterPro" id="IPR000524">
    <property type="entry name" value="Tscrpt_reg_HTH_GntR"/>
</dbReference>
<dbReference type="InterPro" id="IPR036390">
    <property type="entry name" value="WH_DNA-bd_sf"/>
</dbReference>
<dbReference type="PANTHER" id="PTHR43537:SF53">
    <property type="entry name" value="HTH-TYPE TRANSCRIPTIONAL REPRESSOR NANR"/>
    <property type="match status" value="1"/>
</dbReference>
<dbReference type="EMBL" id="CP098736">
    <property type="protein sequence ID" value="USE81711.1"/>
    <property type="molecule type" value="Genomic_DNA"/>
</dbReference>
<dbReference type="SUPFAM" id="SSF48008">
    <property type="entry name" value="GntR ligand-binding domain-like"/>
    <property type="match status" value="1"/>
</dbReference>
<proteinExistence type="predicted"/>
<name>A0ABY4W0I7_9BURK</name>
<evidence type="ECO:0000256" key="1">
    <source>
        <dbReference type="ARBA" id="ARBA00023015"/>
    </source>
</evidence>
<gene>
    <name evidence="5" type="ORF">NDR89_24865</name>
</gene>
<feature type="domain" description="HTH gntR-type" evidence="4">
    <location>
        <begin position="22"/>
        <end position="89"/>
    </location>
</feature>
<dbReference type="InterPro" id="IPR011711">
    <property type="entry name" value="GntR_C"/>
</dbReference>
<keyword evidence="6" id="KW-1185">Reference proteome</keyword>
<sequence>MNAAEAAAANAADSPENGTAEASATEAIYLSLLSAIMEHRLLAGTKLVEERLCEVTGASRARIRQVFARLAHEKLVTLVPNRGAFIASPTVEEAHQVFQTRQVIEPELAATLARHATPAKVRSLQRHVQEEDAARARGDRAAVIRLSGEFHILLAEMAGNAILEKVIREMVSLTCLIITLYDRPGAPACPEHEHRELIAAIEKRDEGAARAVMREHLEHIEGSLDLTVTEVGAPDFYSIFNKG</sequence>
<dbReference type="Pfam" id="PF07729">
    <property type="entry name" value="FCD"/>
    <property type="match status" value="1"/>
</dbReference>
<dbReference type="InterPro" id="IPR036388">
    <property type="entry name" value="WH-like_DNA-bd_sf"/>
</dbReference>
<accession>A0ABY4W0I7</accession>
<evidence type="ECO:0000313" key="6">
    <source>
        <dbReference type="Proteomes" id="UP001056648"/>
    </source>
</evidence>
<dbReference type="Gene3D" id="1.10.10.10">
    <property type="entry name" value="Winged helix-like DNA-binding domain superfamily/Winged helix DNA-binding domain"/>
    <property type="match status" value="1"/>
</dbReference>
<reference evidence="5" key="1">
    <citation type="submission" date="2022-06" db="EMBL/GenBank/DDBJ databases">
        <title>Complete genome sequence and characterization of Cupriavidus gilardii QJ1 isolated from contaminating cells.</title>
        <authorList>
            <person name="Qi J."/>
        </authorList>
    </citation>
    <scope>NUCLEOTIDE SEQUENCE</scope>
    <source>
        <strain evidence="5">QJ1</strain>
    </source>
</reference>
<organism evidence="5 6">
    <name type="scientific">Cupriavidus gilardii</name>
    <dbReference type="NCBI Taxonomy" id="82541"/>
    <lineage>
        <taxon>Bacteria</taxon>
        <taxon>Pseudomonadati</taxon>
        <taxon>Pseudomonadota</taxon>
        <taxon>Betaproteobacteria</taxon>
        <taxon>Burkholderiales</taxon>
        <taxon>Burkholderiaceae</taxon>
        <taxon>Cupriavidus</taxon>
    </lineage>
</organism>
<protein>
    <submittedName>
        <fullName evidence="5">GntR family transcriptional regulator</fullName>
    </submittedName>
</protein>
<keyword evidence="2" id="KW-0238">DNA-binding</keyword>
<evidence type="ECO:0000256" key="2">
    <source>
        <dbReference type="ARBA" id="ARBA00023125"/>
    </source>
</evidence>
<dbReference type="SMART" id="SM00345">
    <property type="entry name" value="HTH_GNTR"/>
    <property type="match status" value="1"/>
</dbReference>
<dbReference type="Proteomes" id="UP001056648">
    <property type="component" value="Chromosome 2"/>
</dbReference>
<evidence type="ECO:0000256" key="3">
    <source>
        <dbReference type="ARBA" id="ARBA00023163"/>
    </source>
</evidence>
<keyword evidence="1" id="KW-0805">Transcription regulation</keyword>
<dbReference type="SMART" id="SM00895">
    <property type="entry name" value="FCD"/>
    <property type="match status" value="1"/>
</dbReference>